<sequence>MLIKMIPFVFVILWSSGFVGARLGVEYAEPATLLSLRMVANVVLFLVLIAILKRRIPLGRAFFHACVVGILIHGFYLGGTYLAIDMGMPAGLSSLLVGLQPILTALIMISCSSQRFNFAQWLGLALGFVGISLVLMGNIEWQSDDQKGMATLLCLVSLVGITVGTLYQKRFCKGTDMVGGAMVQYLAAASLFLPFAVRYETMHVNWTIEFTLTLAWLVIVLSCIAILLLLYMVEHGASSSVASVFYLVPPTTAIQAWLIFGESFDIYGAMGFALSATAVYLVVKKPELLKVRRQAALDSIDIKRA</sequence>
<organism evidence="1 2">
    <name type="scientific">Vibrio cyclitrophicus</name>
    <dbReference type="NCBI Taxonomy" id="47951"/>
    <lineage>
        <taxon>Bacteria</taxon>
        <taxon>Pseudomonadati</taxon>
        <taxon>Pseudomonadota</taxon>
        <taxon>Gammaproteobacteria</taxon>
        <taxon>Vibrionales</taxon>
        <taxon>Vibrionaceae</taxon>
        <taxon>Vibrio</taxon>
    </lineage>
</organism>
<dbReference type="Proteomes" id="UP000235310">
    <property type="component" value="Chromosome 2"/>
</dbReference>
<dbReference type="EMBL" id="CP170590">
    <property type="protein sequence ID" value="XNH95373.1"/>
    <property type="molecule type" value="Genomic_DNA"/>
</dbReference>
<reference evidence="1 2" key="1">
    <citation type="journal article" date="2018" name="Nature">
        <title>A major lineage of non-tailed dsDNA viruses as unrecognized killers of marine bacteria.</title>
        <authorList>
            <person name="Kauffman K.M."/>
            <person name="Hussain F.A."/>
            <person name="Yang J."/>
            <person name="Arevalo P."/>
            <person name="Brown J.M."/>
            <person name="Chang W.K."/>
            <person name="VanInsberghe D."/>
            <person name="Elsherbini J."/>
            <person name="Sharma R.S."/>
            <person name="Cutler M.B."/>
            <person name="Kelly L."/>
            <person name="Polz M.F."/>
        </authorList>
    </citation>
    <scope>NUCLEOTIDE SEQUENCE [LARGE SCALE GENOMIC DNA]</scope>
    <source>
        <strain evidence="1 2">10N.222.46.E12</strain>
    </source>
</reference>
<evidence type="ECO:0000313" key="1">
    <source>
        <dbReference type="EMBL" id="XNH95373.1"/>
    </source>
</evidence>
<name>A0ACD5G061_9VIBR</name>
<protein>
    <submittedName>
        <fullName evidence="1">DMT family transporter</fullName>
    </submittedName>
</protein>
<gene>
    <name evidence="1" type="ORF">BCS90_20980</name>
</gene>
<evidence type="ECO:0000313" key="2">
    <source>
        <dbReference type="Proteomes" id="UP000235310"/>
    </source>
</evidence>
<accession>A0ACD5G061</accession>
<proteinExistence type="predicted"/>